<dbReference type="Pfam" id="PF08284">
    <property type="entry name" value="RVP_2"/>
    <property type="match status" value="1"/>
</dbReference>
<sequence length="449" mass="50348">MVSATSVSTSTAGQAPTQPASDFDTILGTQLIYIQISLSGRRATALIDSGASDDLISQSFILKNSLPTHLLQHPVECELADGRTVLVDSSVNSKLKFSVGTDTRSETLQLAVAPLKHADVILGRPWLSRHNPDIDWTSGTLLKLRSNPDPPVNSRPLIAPRPPVISSSPAPVKISVISRGALAKLARSEKIYVAFIQPSSSPAPSPSPSPDEESLQKHAEDMFKRFSPVFPEKLPPGLPPDRRVQHRIDEYPESTPVNGPLYRHSEKELQALRDFIEDEVDAGRIRPSASPYASPVLFVPKKDGSLRICYDYRALNKQTIKDRYPLPRIDDLLDRLRRAKFFSKIDLKSGYNQIQVLEDHVHKTAFKTRYGNYECLVMPFGLCNAPGTFQRLMNDLFRPFLDRFVIVYLDDILIYSETLEEHQQHVGKVLNLLQEEQLYAARQKCELFK</sequence>
<dbReference type="InterPro" id="IPR043502">
    <property type="entry name" value="DNA/RNA_pol_sf"/>
</dbReference>
<keyword evidence="2" id="KW-1185">Reference proteome</keyword>
<dbReference type="SUPFAM" id="SSF56672">
    <property type="entry name" value="DNA/RNA polymerases"/>
    <property type="match status" value="1"/>
</dbReference>
<dbReference type="InterPro" id="IPR043128">
    <property type="entry name" value="Rev_trsase/Diguanyl_cyclase"/>
</dbReference>
<dbReference type="SUPFAM" id="SSF50630">
    <property type="entry name" value="Acid proteases"/>
    <property type="match status" value="1"/>
</dbReference>
<dbReference type="Gene3D" id="3.10.10.10">
    <property type="entry name" value="HIV Type 1 Reverse Transcriptase, subunit A, domain 1"/>
    <property type="match status" value="1"/>
</dbReference>
<evidence type="ECO:0000313" key="2">
    <source>
        <dbReference type="Proteomes" id="UP000077521"/>
    </source>
</evidence>
<dbReference type="Gene3D" id="2.40.70.10">
    <property type="entry name" value="Acid Proteases"/>
    <property type="match status" value="1"/>
</dbReference>
<dbReference type="InterPro" id="IPR053134">
    <property type="entry name" value="RNA-dir_DNA_polymerase"/>
</dbReference>
<dbReference type="InterPro" id="IPR000477">
    <property type="entry name" value="RT_dom"/>
</dbReference>
<proteinExistence type="predicted"/>
<dbReference type="EMBL" id="LWDF02001317">
    <property type="protein sequence ID" value="KAE8239426.1"/>
    <property type="molecule type" value="Genomic_DNA"/>
</dbReference>
<protein>
    <submittedName>
        <fullName evidence="1">Uncharacterized protein</fullName>
    </submittedName>
</protein>
<reference evidence="1" key="1">
    <citation type="submission" date="2016-04" db="EMBL/GenBank/DDBJ databases">
        <authorList>
            <person name="Nguyen H.D."/>
            <person name="Samba Siva P."/>
            <person name="Cullis J."/>
            <person name="Levesque C.A."/>
            <person name="Hambleton S."/>
        </authorList>
    </citation>
    <scope>NUCLEOTIDE SEQUENCE</scope>
    <source>
        <strain evidence="1">DAOMC 236416</strain>
    </source>
</reference>
<organism evidence="1 2">
    <name type="scientific">Tilletia indica</name>
    <dbReference type="NCBI Taxonomy" id="43049"/>
    <lineage>
        <taxon>Eukaryota</taxon>
        <taxon>Fungi</taxon>
        <taxon>Dikarya</taxon>
        <taxon>Basidiomycota</taxon>
        <taxon>Ustilaginomycotina</taxon>
        <taxon>Exobasidiomycetes</taxon>
        <taxon>Tilletiales</taxon>
        <taxon>Tilletiaceae</taxon>
        <taxon>Tilletia</taxon>
    </lineage>
</organism>
<gene>
    <name evidence="1" type="ORF">A4X13_0g8210</name>
</gene>
<dbReference type="Proteomes" id="UP000077521">
    <property type="component" value="Unassembled WGS sequence"/>
</dbReference>
<accession>A0A177TAA1</accession>
<evidence type="ECO:0000313" key="1">
    <source>
        <dbReference type="EMBL" id="KAE8239426.1"/>
    </source>
</evidence>
<comment type="caution">
    <text evidence="1">The sequence shown here is derived from an EMBL/GenBank/DDBJ whole genome shotgun (WGS) entry which is preliminary data.</text>
</comment>
<dbReference type="PANTHER" id="PTHR24559">
    <property type="entry name" value="TRANSPOSON TY3-I GAG-POL POLYPROTEIN"/>
    <property type="match status" value="1"/>
</dbReference>
<dbReference type="PANTHER" id="PTHR24559:SF444">
    <property type="entry name" value="REVERSE TRANSCRIPTASE DOMAIN-CONTAINING PROTEIN"/>
    <property type="match status" value="1"/>
</dbReference>
<name>A0A177TAA1_9BASI</name>
<dbReference type="Pfam" id="PF00078">
    <property type="entry name" value="RVT_1"/>
    <property type="match status" value="1"/>
</dbReference>
<dbReference type="InterPro" id="IPR021109">
    <property type="entry name" value="Peptidase_aspartic_dom_sf"/>
</dbReference>
<dbReference type="Gene3D" id="3.30.70.270">
    <property type="match status" value="1"/>
</dbReference>
<dbReference type="AlphaFoldDB" id="A0A177TAA1"/>
<dbReference type="PROSITE" id="PS50878">
    <property type="entry name" value="RT_POL"/>
    <property type="match status" value="1"/>
</dbReference>
<dbReference type="CDD" id="cd00303">
    <property type="entry name" value="retropepsin_like"/>
    <property type="match status" value="1"/>
</dbReference>
<reference evidence="1" key="2">
    <citation type="journal article" date="2019" name="IMA Fungus">
        <title>Genome sequencing and comparison of five Tilletia species to identify candidate genes for the detection of regulated species infecting wheat.</title>
        <authorList>
            <person name="Nguyen H.D.T."/>
            <person name="Sultana T."/>
            <person name="Kesanakurti P."/>
            <person name="Hambleton S."/>
        </authorList>
    </citation>
    <scope>NUCLEOTIDE SEQUENCE</scope>
    <source>
        <strain evidence="1">DAOMC 236416</strain>
    </source>
</reference>
<dbReference type="CDD" id="cd01647">
    <property type="entry name" value="RT_LTR"/>
    <property type="match status" value="1"/>
</dbReference>